<dbReference type="PANTHER" id="PTHR13932:SF5">
    <property type="entry name" value="RADICAL S-ADENOSYL METHIONINE DOMAIN-CONTAINING PROTEIN 1, MITOCHONDRIAL"/>
    <property type="match status" value="1"/>
</dbReference>
<reference evidence="4" key="1">
    <citation type="journal article" date="2020" name="mSystems">
        <title>Genome- and Community-Level Interaction Insights into Carbon Utilization and Element Cycling Functions of Hydrothermarchaeota in Hydrothermal Sediment.</title>
        <authorList>
            <person name="Zhou Z."/>
            <person name="Liu Y."/>
            <person name="Xu W."/>
            <person name="Pan J."/>
            <person name="Luo Z.H."/>
            <person name="Li M."/>
        </authorList>
    </citation>
    <scope>NUCLEOTIDE SEQUENCE [LARGE SCALE GENOMIC DNA]</scope>
    <source>
        <strain evidence="4">SpSt-855</strain>
    </source>
</reference>
<evidence type="ECO:0000256" key="2">
    <source>
        <dbReference type="RuleBase" id="RU364116"/>
    </source>
</evidence>
<keyword evidence="2" id="KW-0349">Heme</keyword>
<dbReference type="InterPro" id="IPR006638">
    <property type="entry name" value="Elp3/MiaA/NifB-like_rSAM"/>
</dbReference>
<comment type="function">
    <text evidence="2">Probably acts as a heme chaperone, transferring heme to an unknown acceptor. Binds one molecule of heme per monomer, possibly covalently. Binds 1 [4Fe-4S] cluster. The cluster is coordinated with 3 cysteines and an exchangeable S-adenosyl-L-methionine.</text>
</comment>
<dbReference type="Pfam" id="PF06969">
    <property type="entry name" value="HemN_C"/>
    <property type="match status" value="1"/>
</dbReference>
<keyword evidence="2" id="KW-0004">4Fe-4S</keyword>
<keyword evidence="2" id="KW-0411">Iron-sulfur</keyword>
<dbReference type="SFLD" id="SFLDG01065">
    <property type="entry name" value="anaerobic_coproporphyrinogen-I"/>
    <property type="match status" value="1"/>
</dbReference>
<dbReference type="Pfam" id="PF04055">
    <property type="entry name" value="Radical_SAM"/>
    <property type="match status" value="1"/>
</dbReference>
<dbReference type="InterPro" id="IPR058240">
    <property type="entry name" value="rSAM_sf"/>
</dbReference>
<name>A0A7V4XUT1_9BACT</name>
<dbReference type="SFLD" id="SFLDG01082">
    <property type="entry name" value="B12-binding_domain_containing"/>
    <property type="match status" value="1"/>
</dbReference>
<gene>
    <name evidence="4" type="primary">hemW</name>
    <name evidence="4" type="ORF">ENW50_12655</name>
</gene>
<dbReference type="Gene3D" id="3.80.30.20">
    <property type="entry name" value="tm_1862 like domain"/>
    <property type="match status" value="1"/>
</dbReference>
<dbReference type="SUPFAM" id="SSF102114">
    <property type="entry name" value="Radical SAM enzymes"/>
    <property type="match status" value="1"/>
</dbReference>
<dbReference type="InterPro" id="IPR004559">
    <property type="entry name" value="HemW-like"/>
</dbReference>
<keyword evidence="2" id="KW-0949">S-adenosyl-L-methionine</keyword>
<dbReference type="InterPro" id="IPR034505">
    <property type="entry name" value="Coproporphyrinogen-III_oxidase"/>
</dbReference>
<evidence type="ECO:0000256" key="1">
    <source>
        <dbReference type="ARBA" id="ARBA00006100"/>
    </source>
</evidence>
<organism evidence="4">
    <name type="scientific">Acidobacterium capsulatum</name>
    <dbReference type="NCBI Taxonomy" id="33075"/>
    <lineage>
        <taxon>Bacteria</taxon>
        <taxon>Pseudomonadati</taxon>
        <taxon>Acidobacteriota</taxon>
        <taxon>Terriglobia</taxon>
        <taxon>Terriglobales</taxon>
        <taxon>Acidobacteriaceae</taxon>
        <taxon>Acidobacterium</taxon>
    </lineage>
</organism>
<dbReference type="GO" id="GO:0006779">
    <property type="term" value="P:porphyrin-containing compound biosynthetic process"/>
    <property type="evidence" value="ECO:0007669"/>
    <property type="project" value="InterPro"/>
</dbReference>
<dbReference type="EMBL" id="DTKL01000078">
    <property type="protein sequence ID" value="HGY95516.1"/>
    <property type="molecule type" value="Genomic_DNA"/>
</dbReference>
<dbReference type="PANTHER" id="PTHR13932">
    <property type="entry name" value="COPROPORPHYRINIGEN III OXIDASE"/>
    <property type="match status" value="1"/>
</dbReference>
<keyword evidence="2" id="KW-0963">Cytoplasm</keyword>
<protein>
    <recommendedName>
        <fullName evidence="2">Heme chaperone HemW</fullName>
    </recommendedName>
</protein>
<keyword evidence="2" id="KW-0143">Chaperone</keyword>
<comment type="similarity">
    <text evidence="1">Belongs to the anaerobic coproporphyrinogen-III oxidase family. HemW subfamily.</text>
</comment>
<dbReference type="SFLD" id="SFLDF00562">
    <property type="entry name" value="HemN-like__clustered_with_heat"/>
    <property type="match status" value="1"/>
</dbReference>
<dbReference type="PROSITE" id="PS51918">
    <property type="entry name" value="RADICAL_SAM"/>
    <property type="match status" value="1"/>
</dbReference>
<dbReference type="InterPro" id="IPR023404">
    <property type="entry name" value="rSAM_horseshoe"/>
</dbReference>
<comment type="subcellular location">
    <subcellularLocation>
        <location evidence="2">Cytoplasm</location>
    </subcellularLocation>
</comment>
<proteinExistence type="inferred from homology"/>
<comment type="caution">
    <text evidence="4">The sequence shown here is derived from an EMBL/GenBank/DDBJ whole genome shotgun (WGS) entry which is preliminary data.</text>
</comment>
<keyword evidence="2" id="KW-0408">Iron</keyword>
<dbReference type="SFLD" id="SFLDS00029">
    <property type="entry name" value="Radical_SAM"/>
    <property type="match status" value="1"/>
</dbReference>
<feature type="domain" description="Radical SAM core" evidence="3">
    <location>
        <begin position="1"/>
        <end position="243"/>
    </location>
</feature>
<dbReference type="GO" id="GO:0005737">
    <property type="term" value="C:cytoplasm"/>
    <property type="evidence" value="ECO:0007669"/>
    <property type="project" value="UniProtKB-SubCell"/>
</dbReference>
<accession>A0A7V4XUT1</accession>
<sequence>MLGLYLSIPFCRSKCTFCNFASGVFPASYFDRYVARLVEDMAAARARAAEWGAALPETVDTIYFGGGTPSLLPPELVRRLMAAIRGEFSVLARAEITFEAAPAQLADETLAAMVETGANRLSFGVQSFVDAEAQGTGRLHGRADVFGDVERARAAGIEDVSLDLLAGLPGQTRASWRESLDCLEATGVGHASVYMLEVDDASKLGAEMLAGGVRYGAGLVPNEDTIVAMYEEAVAALAGMGLAQYEISNFARAGRESRHNRRYWERRPYLGLGVDAHSMLREAGRLREAGGRALRFATTDELPPYLESAGWARPEALTRAQELEEAWFLGLRLNEGVDLSALRAEFGAAAVAGLDAVLEELAAEGLVTRGAGEDRVALTMRGRLLSNEVFERFLVSEPAS</sequence>
<dbReference type="InterPro" id="IPR007197">
    <property type="entry name" value="rSAM"/>
</dbReference>
<evidence type="ECO:0000313" key="4">
    <source>
        <dbReference type="EMBL" id="HGY95516.1"/>
    </source>
</evidence>
<dbReference type="SMART" id="SM00729">
    <property type="entry name" value="Elp3"/>
    <property type="match status" value="1"/>
</dbReference>
<dbReference type="AlphaFoldDB" id="A0A7V4XUT1"/>
<dbReference type="NCBIfam" id="TIGR00539">
    <property type="entry name" value="hemN_rel"/>
    <property type="match status" value="1"/>
</dbReference>
<dbReference type="GO" id="GO:0004109">
    <property type="term" value="F:coproporphyrinogen oxidase activity"/>
    <property type="evidence" value="ECO:0007669"/>
    <property type="project" value="InterPro"/>
</dbReference>
<dbReference type="InterPro" id="IPR010723">
    <property type="entry name" value="HemN_C"/>
</dbReference>
<dbReference type="GO" id="GO:0051539">
    <property type="term" value="F:4 iron, 4 sulfur cluster binding"/>
    <property type="evidence" value="ECO:0007669"/>
    <property type="project" value="UniProtKB-UniRule"/>
</dbReference>
<dbReference type="GO" id="GO:0046872">
    <property type="term" value="F:metal ion binding"/>
    <property type="evidence" value="ECO:0007669"/>
    <property type="project" value="UniProtKB-UniRule"/>
</dbReference>
<keyword evidence="2" id="KW-0479">Metal-binding</keyword>
<evidence type="ECO:0000259" key="3">
    <source>
        <dbReference type="PROSITE" id="PS51918"/>
    </source>
</evidence>